<dbReference type="Proteomes" id="UP000789831">
    <property type="component" value="Unassembled WGS sequence"/>
</dbReference>
<evidence type="ECO:0000313" key="3">
    <source>
        <dbReference type="Proteomes" id="UP000789831"/>
    </source>
</evidence>
<evidence type="ECO:0000256" key="1">
    <source>
        <dbReference type="SAM" id="Phobius"/>
    </source>
</evidence>
<name>A0A9N9F598_9GLOM</name>
<organism evidence="2 3">
    <name type="scientific">Ambispora gerdemannii</name>
    <dbReference type="NCBI Taxonomy" id="144530"/>
    <lineage>
        <taxon>Eukaryota</taxon>
        <taxon>Fungi</taxon>
        <taxon>Fungi incertae sedis</taxon>
        <taxon>Mucoromycota</taxon>
        <taxon>Glomeromycotina</taxon>
        <taxon>Glomeromycetes</taxon>
        <taxon>Archaeosporales</taxon>
        <taxon>Ambisporaceae</taxon>
        <taxon>Ambispora</taxon>
    </lineage>
</organism>
<dbReference type="EMBL" id="CAJVPL010000577">
    <property type="protein sequence ID" value="CAG8511501.1"/>
    <property type="molecule type" value="Genomic_DNA"/>
</dbReference>
<protein>
    <submittedName>
        <fullName evidence="2">4760_t:CDS:1</fullName>
    </submittedName>
</protein>
<dbReference type="OrthoDB" id="10514594at2759"/>
<keyword evidence="3" id="KW-1185">Reference proteome</keyword>
<dbReference type="AlphaFoldDB" id="A0A9N9F598"/>
<feature type="transmembrane region" description="Helical" evidence="1">
    <location>
        <begin position="84"/>
        <end position="108"/>
    </location>
</feature>
<reference evidence="2" key="1">
    <citation type="submission" date="2021-06" db="EMBL/GenBank/DDBJ databases">
        <authorList>
            <person name="Kallberg Y."/>
            <person name="Tangrot J."/>
            <person name="Rosling A."/>
        </authorList>
    </citation>
    <scope>NUCLEOTIDE SEQUENCE</scope>
    <source>
        <strain evidence="2">MT106</strain>
    </source>
</reference>
<evidence type="ECO:0000313" key="2">
    <source>
        <dbReference type="EMBL" id="CAG8511501.1"/>
    </source>
</evidence>
<keyword evidence="1" id="KW-0812">Transmembrane</keyword>
<accession>A0A9N9F598</accession>
<sequence>MSFANDISKTQYFYELEGYMSPELFKSRMQTLDKVVKKTRVPRLLSFFPFFLLVTILSSPLIITEIILMLKSSSEDNNSPSKPFSAYLSTFLTIFGCYLVGFFLWFLFVKRQKTKRNKAINKQLEEFNIIDNPNHLNWRTEIEFEKNEGTNSMVTLERKLVLDIIASYSAMIQLQFPETAFIDINENRCSSTDSVYSDGSYRTLSTNHNTNCYFLESGSNDTEFLGFESAVV</sequence>
<proteinExistence type="predicted"/>
<gene>
    <name evidence="2" type="ORF">AGERDE_LOCUS4766</name>
</gene>
<keyword evidence="1" id="KW-1133">Transmembrane helix</keyword>
<comment type="caution">
    <text evidence="2">The sequence shown here is derived from an EMBL/GenBank/DDBJ whole genome shotgun (WGS) entry which is preliminary data.</text>
</comment>
<feature type="transmembrane region" description="Helical" evidence="1">
    <location>
        <begin position="44"/>
        <end position="64"/>
    </location>
</feature>
<keyword evidence="1" id="KW-0472">Membrane</keyword>